<name>A0A9N9NVY5_9GLOM</name>
<evidence type="ECO:0000313" key="1">
    <source>
        <dbReference type="EMBL" id="CAG8761881.1"/>
    </source>
</evidence>
<organism evidence="1 2">
    <name type="scientific">Dentiscutata erythropus</name>
    <dbReference type="NCBI Taxonomy" id="1348616"/>
    <lineage>
        <taxon>Eukaryota</taxon>
        <taxon>Fungi</taxon>
        <taxon>Fungi incertae sedis</taxon>
        <taxon>Mucoromycota</taxon>
        <taxon>Glomeromycotina</taxon>
        <taxon>Glomeromycetes</taxon>
        <taxon>Diversisporales</taxon>
        <taxon>Gigasporaceae</taxon>
        <taxon>Dentiscutata</taxon>
    </lineage>
</organism>
<gene>
    <name evidence="1" type="ORF">DERYTH_LOCUS17896</name>
</gene>
<feature type="non-terminal residue" evidence="1">
    <location>
        <position position="60"/>
    </location>
</feature>
<accession>A0A9N9NVY5</accession>
<proteinExistence type="predicted"/>
<comment type="caution">
    <text evidence="1">The sequence shown here is derived from an EMBL/GenBank/DDBJ whole genome shotgun (WGS) entry which is preliminary data.</text>
</comment>
<dbReference type="EMBL" id="CAJVPY010017415">
    <property type="protein sequence ID" value="CAG8761881.1"/>
    <property type="molecule type" value="Genomic_DNA"/>
</dbReference>
<evidence type="ECO:0000313" key="2">
    <source>
        <dbReference type="Proteomes" id="UP000789405"/>
    </source>
</evidence>
<protein>
    <submittedName>
        <fullName evidence="1">19484_t:CDS:1</fullName>
    </submittedName>
</protein>
<keyword evidence="2" id="KW-1185">Reference proteome</keyword>
<dbReference type="AlphaFoldDB" id="A0A9N9NVY5"/>
<reference evidence="1" key="1">
    <citation type="submission" date="2021-06" db="EMBL/GenBank/DDBJ databases">
        <authorList>
            <person name="Kallberg Y."/>
            <person name="Tangrot J."/>
            <person name="Rosling A."/>
        </authorList>
    </citation>
    <scope>NUCLEOTIDE SEQUENCE</scope>
    <source>
        <strain evidence="1">MA453B</strain>
    </source>
</reference>
<dbReference type="Proteomes" id="UP000789405">
    <property type="component" value="Unassembled WGS sequence"/>
</dbReference>
<sequence length="60" mass="7245">MSGNEIWSAREETKNKLKTTLKNSLFIFFEEARKSYAGERHNPREFSEKRKKDYKIIYSL</sequence>